<reference evidence="2" key="1">
    <citation type="submission" date="2014-01" db="EMBL/GenBank/DDBJ databases">
        <authorList>
            <person name="Brown-Elliot B."/>
            <person name="Wallace R."/>
            <person name="Lenaerts A."/>
            <person name="Ordway D."/>
            <person name="DeGroote M.A."/>
            <person name="Parker T."/>
            <person name="Sizemore C."/>
            <person name="Tallon L.J."/>
            <person name="Sadzewicz L.K."/>
            <person name="Sengamalay N."/>
            <person name="Fraser C.M."/>
            <person name="Hine E."/>
            <person name="Shefchek K.A."/>
            <person name="Das S.P."/>
            <person name="Tettelin H."/>
        </authorList>
    </citation>
    <scope>NUCLEOTIDE SEQUENCE [LARGE SCALE GENOMIC DNA]</scope>
    <source>
        <strain evidence="2">4042</strain>
    </source>
</reference>
<feature type="region of interest" description="Disordered" evidence="1">
    <location>
        <begin position="104"/>
        <end position="128"/>
    </location>
</feature>
<protein>
    <submittedName>
        <fullName evidence="2">Uncharacterized protein</fullName>
    </submittedName>
</protein>
<dbReference type="PATRIC" id="fig|1299334.3.peg.6442"/>
<evidence type="ECO:0000313" key="2">
    <source>
        <dbReference type="EMBL" id="EUA30510.1"/>
    </source>
</evidence>
<evidence type="ECO:0000256" key="1">
    <source>
        <dbReference type="SAM" id="MobiDB-lite"/>
    </source>
</evidence>
<name>X8AI18_MYCXE</name>
<organism evidence="2">
    <name type="scientific">Mycobacterium xenopi 4042</name>
    <dbReference type="NCBI Taxonomy" id="1299334"/>
    <lineage>
        <taxon>Bacteria</taxon>
        <taxon>Bacillati</taxon>
        <taxon>Actinomycetota</taxon>
        <taxon>Actinomycetes</taxon>
        <taxon>Mycobacteriales</taxon>
        <taxon>Mycobacteriaceae</taxon>
        <taxon>Mycobacterium</taxon>
    </lineage>
</organism>
<proteinExistence type="predicted"/>
<dbReference type="AlphaFoldDB" id="X8AI18"/>
<dbReference type="EMBL" id="JAOB01000060">
    <property type="protein sequence ID" value="EUA30510.1"/>
    <property type="molecule type" value="Genomic_DNA"/>
</dbReference>
<sequence>MLKRGDDVPKGILYVESRPSSPDRDAEYNSWYDEIHLPQLMALDGFVSARRLRPVADDGPTSRSMRSKARTCKRFWTTCWPTPANCTCPTLCSWTRRRRCDCSRSPPSMGVVNPASAEGGSPAGSPRCGLDCRRVGNPLR</sequence>
<comment type="caution">
    <text evidence="2">The sequence shown here is derived from an EMBL/GenBank/DDBJ whole genome shotgun (WGS) entry which is preliminary data.</text>
</comment>
<gene>
    <name evidence="2" type="ORF">I553_4767</name>
</gene>
<accession>X8AI18</accession>